<feature type="domain" description="MATH" evidence="1">
    <location>
        <begin position="104"/>
        <end position="207"/>
    </location>
</feature>
<dbReference type="Pfam" id="PF00917">
    <property type="entry name" value="MATH"/>
    <property type="match status" value="1"/>
</dbReference>
<dbReference type="AlphaFoldDB" id="A0AAV5U0A4"/>
<dbReference type="SMART" id="SM00061">
    <property type="entry name" value="MATH"/>
    <property type="match status" value="1"/>
</dbReference>
<dbReference type="Proteomes" id="UP001432027">
    <property type="component" value="Unassembled WGS sequence"/>
</dbReference>
<evidence type="ECO:0000259" key="1">
    <source>
        <dbReference type="SMART" id="SM00061"/>
    </source>
</evidence>
<gene>
    <name evidence="2" type="ORF">PENTCL1PPCAC_21778</name>
</gene>
<sequence length="210" mass="24634">MKNDVKMKSEDIENLKLLTSQRGKASRKLESEVQLKSKEIEYLKKSEAEWKTQLSEMRNEVKSKSVEIDNLKMRISQDVRKILEKVETNSIDLRNLHDKKTEMTIRARFTEISKLKSIHTFSQLTEFSGLNWRIILCKNDDHLSFYVEAQNKNADIWSCLAFRDCQLISQTDENIVHIMNSQMATVFTTNGEYPIWGLGKFISFKVSFHY</sequence>
<proteinExistence type="predicted"/>
<organism evidence="2 3">
    <name type="scientific">Pristionchus entomophagus</name>
    <dbReference type="NCBI Taxonomy" id="358040"/>
    <lineage>
        <taxon>Eukaryota</taxon>
        <taxon>Metazoa</taxon>
        <taxon>Ecdysozoa</taxon>
        <taxon>Nematoda</taxon>
        <taxon>Chromadorea</taxon>
        <taxon>Rhabditida</taxon>
        <taxon>Rhabditina</taxon>
        <taxon>Diplogasteromorpha</taxon>
        <taxon>Diplogasteroidea</taxon>
        <taxon>Neodiplogasteridae</taxon>
        <taxon>Pristionchus</taxon>
    </lineage>
</organism>
<dbReference type="Gene3D" id="2.60.210.10">
    <property type="entry name" value="Apoptosis, Tumor Necrosis Factor Receptor Associated Protein 2, Chain A"/>
    <property type="match status" value="1"/>
</dbReference>
<protein>
    <recommendedName>
        <fullName evidence="1">MATH domain-containing protein</fullName>
    </recommendedName>
</protein>
<reference evidence="2" key="1">
    <citation type="submission" date="2023-10" db="EMBL/GenBank/DDBJ databases">
        <title>Genome assembly of Pristionchus species.</title>
        <authorList>
            <person name="Yoshida K."/>
            <person name="Sommer R.J."/>
        </authorList>
    </citation>
    <scope>NUCLEOTIDE SEQUENCE</scope>
    <source>
        <strain evidence="2">RS0144</strain>
    </source>
</reference>
<evidence type="ECO:0000313" key="2">
    <source>
        <dbReference type="EMBL" id="GMS99603.1"/>
    </source>
</evidence>
<evidence type="ECO:0000313" key="3">
    <source>
        <dbReference type="Proteomes" id="UP001432027"/>
    </source>
</evidence>
<dbReference type="SUPFAM" id="SSF49599">
    <property type="entry name" value="TRAF domain-like"/>
    <property type="match status" value="1"/>
</dbReference>
<comment type="caution">
    <text evidence="2">The sequence shown here is derived from an EMBL/GenBank/DDBJ whole genome shotgun (WGS) entry which is preliminary data.</text>
</comment>
<accession>A0AAV5U0A4</accession>
<dbReference type="InterPro" id="IPR002083">
    <property type="entry name" value="MATH/TRAF_dom"/>
</dbReference>
<dbReference type="InterPro" id="IPR008974">
    <property type="entry name" value="TRAF-like"/>
</dbReference>
<dbReference type="CDD" id="cd00121">
    <property type="entry name" value="MATH"/>
    <property type="match status" value="1"/>
</dbReference>
<dbReference type="EMBL" id="BTSX01000005">
    <property type="protein sequence ID" value="GMS99603.1"/>
    <property type="molecule type" value="Genomic_DNA"/>
</dbReference>
<name>A0AAV5U0A4_9BILA</name>
<feature type="non-terminal residue" evidence="2">
    <location>
        <position position="210"/>
    </location>
</feature>
<keyword evidence="3" id="KW-1185">Reference proteome</keyword>